<dbReference type="STRING" id="317735.RU98_GL001646"/>
<gene>
    <name evidence="2" type="ORF">UC7_01181</name>
</gene>
<sequence length="102" mass="11934">MIVQTVTFVIKKEGKEMFESKTSKDVASMLGFSGCLSSECWFTENKDTCEFMLVSKWQSKKDFQNWLKRPEHLQEHRDAHQNKEAKPSIVLEKIRKSYEVSA</sequence>
<evidence type="ECO:0000313" key="2">
    <source>
        <dbReference type="EMBL" id="EOL47084.1"/>
    </source>
</evidence>
<dbReference type="SUPFAM" id="SSF54909">
    <property type="entry name" value="Dimeric alpha+beta barrel"/>
    <property type="match status" value="1"/>
</dbReference>
<dbReference type="InterPro" id="IPR007138">
    <property type="entry name" value="ABM_dom"/>
</dbReference>
<dbReference type="RefSeq" id="WP_010771322.1">
    <property type="nucleotide sequence ID" value="NZ_KB946333.1"/>
</dbReference>
<dbReference type="PATRIC" id="fig|1158612.3.peg.1169"/>
<dbReference type="Pfam" id="PF03992">
    <property type="entry name" value="ABM"/>
    <property type="match status" value="1"/>
</dbReference>
<comment type="caution">
    <text evidence="2">The sequence shown here is derived from an EMBL/GenBank/DDBJ whole genome shotgun (WGS) entry which is preliminary data.</text>
</comment>
<dbReference type="Gene3D" id="3.30.70.100">
    <property type="match status" value="1"/>
</dbReference>
<reference evidence="2 3" key="1">
    <citation type="submission" date="2013-02" db="EMBL/GenBank/DDBJ databases">
        <title>The Genome Sequence of Enterococcus caccae BAA-1240.</title>
        <authorList>
            <consortium name="The Broad Institute Genome Sequencing Platform"/>
            <consortium name="The Broad Institute Genome Sequencing Center for Infectious Disease"/>
            <person name="Earl A.M."/>
            <person name="Gilmore M.S."/>
            <person name="Lebreton F."/>
            <person name="Walker B."/>
            <person name="Young S.K."/>
            <person name="Zeng Q."/>
            <person name="Gargeya S."/>
            <person name="Fitzgerald M."/>
            <person name="Haas B."/>
            <person name="Abouelleil A."/>
            <person name="Alvarado L."/>
            <person name="Arachchi H.M."/>
            <person name="Berlin A.M."/>
            <person name="Chapman S.B."/>
            <person name="Dewar J."/>
            <person name="Goldberg J."/>
            <person name="Griggs A."/>
            <person name="Gujja S."/>
            <person name="Hansen M."/>
            <person name="Howarth C."/>
            <person name="Imamovic A."/>
            <person name="Larimer J."/>
            <person name="McCowan C."/>
            <person name="Murphy C."/>
            <person name="Neiman D."/>
            <person name="Pearson M."/>
            <person name="Priest M."/>
            <person name="Roberts A."/>
            <person name="Saif S."/>
            <person name="Shea T."/>
            <person name="Sisk P."/>
            <person name="Sykes S."/>
            <person name="Wortman J."/>
            <person name="Nusbaum C."/>
            <person name="Birren B."/>
        </authorList>
    </citation>
    <scope>NUCLEOTIDE SEQUENCE [LARGE SCALE GENOMIC DNA]</scope>
    <source>
        <strain evidence="2 3">ATCC BAA-1240</strain>
    </source>
</reference>
<evidence type="ECO:0000313" key="3">
    <source>
        <dbReference type="Proteomes" id="UP000013840"/>
    </source>
</evidence>
<protein>
    <recommendedName>
        <fullName evidence="1">ABM domain-containing protein</fullName>
    </recommendedName>
</protein>
<proteinExistence type="predicted"/>
<dbReference type="InterPro" id="IPR011008">
    <property type="entry name" value="Dimeric_a/b-barrel"/>
</dbReference>
<feature type="domain" description="ABM" evidence="1">
    <location>
        <begin position="2"/>
        <end position="91"/>
    </location>
</feature>
<organism evidence="2 3">
    <name type="scientific">Enterococcus caccae ATCC BAA-1240</name>
    <dbReference type="NCBI Taxonomy" id="1158612"/>
    <lineage>
        <taxon>Bacteria</taxon>
        <taxon>Bacillati</taxon>
        <taxon>Bacillota</taxon>
        <taxon>Bacilli</taxon>
        <taxon>Lactobacillales</taxon>
        <taxon>Enterococcaceae</taxon>
        <taxon>Enterococcus</taxon>
    </lineage>
</organism>
<dbReference type="AlphaFoldDB" id="R3TZQ7"/>
<accession>R3TZQ7</accession>
<name>R3TZQ7_9ENTE</name>
<dbReference type="eggNOG" id="ENOG50332I2">
    <property type="taxonomic scope" value="Bacteria"/>
</dbReference>
<dbReference type="OrthoDB" id="2361265at2"/>
<dbReference type="EMBL" id="AJAU01000013">
    <property type="protein sequence ID" value="EOL47084.1"/>
    <property type="molecule type" value="Genomic_DNA"/>
</dbReference>
<evidence type="ECO:0000259" key="1">
    <source>
        <dbReference type="PROSITE" id="PS51725"/>
    </source>
</evidence>
<dbReference type="Proteomes" id="UP000013840">
    <property type="component" value="Unassembled WGS sequence"/>
</dbReference>
<keyword evidence="3" id="KW-1185">Reference proteome</keyword>
<dbReference type="PROSITE" id="PS51725">
    <property type="entry name" value="ABM"/>
    <property type="match status" value="1"/>
</dbReference>